<dbReference type="OMA" id="CNHILDY"/>
<comment type="caution">
    <text evidence="2">The sequence shown here is derived from an EMBL/GenBank/DDBJ whole genome shotgun (WGS) entry which is preliminary data.</text>
</comment>
<dbReference type="Proteomes" id="UP000683925">
    <property type="component" value="Unassembled WGS sequence"/>
</dbReference>
<proteinExistence type="predicted"/>
<accession>A0A8S1WRS0</accession>
<name>A0A8S1WRS0_PAROT</name>
<dbReference type="AlphaFoldDB" id="A0A8S1WRS0"/>
<protein>
    <recommendedName>
        <fullName evidence="1">Protein kinase domain-containing protein</fullName>
    </recommendedName>
</protein>
<keyword evidence="3" id="KW-1185">Reference proteome</keyword>
<feature type="domain" description="Protein kinase" evidence="1">
    <location>
        <begin position="1"/>
        <end position="166"/>
    </location>
</feature>
<dbReference type="PROSITE" id="PS50011">
    <property type="entry name" value="PROTEIN_KINASE_DOM"/>
    <property type="match status" value="1"/>
</dbReference>
<dbReference type="GO" id="GO:0004672">
    <property type="term" value="F:protein kinase activity"/>
    <property type="evidence" value="ECO:0007669"/>
    <property type="project" value="InterPro"/>
</dbReference>
<dbReference type="GO" id="GO:0005524">
    <property type="term" value="F:ATP binding"/>
    <property type="evidence" value="ECO:0007669"/>
    <property type="project" value="InterPro"/>
</dbReference>
<organism evidence="2 3">
    <name type="scientific">Paramecium octaurelia</name>
    <dbReference type="NCBI Taxonomy" id="43137"/>
    <lineage>
        <taxon>Eukaryota</taxon>
        <taxon>Sar</taxon>
        <taxon>Alveolata</taxon>
        <taxon>Ciliophora</taxon>
        <taxon>Intramacronucleata</taxon>
        <taxon>Oligohymenophorea</taxon>
        <taxon>Peniculida</taxon>
        <taxon>Parameciidae</taxon>
        <taxon>Paramecium</taxon>
    </lineage>
</organism>
<reference evidence="2" key="1">
    <citation type="submission" date="2021-01" db="EMBL/GenBank/DDBJ databases">
        <authorList>
            <consortium name="Genoscope - CEA"/>
            <person name="William W."/>
        </authorList>
    </citation>
    <scope>NUCLEOTIDE SEQUENCE</scope>
</reference>
<gene>
    <name evidence="2" type="ORF">POCTA_138.1.T1020183</name>
</gene>
<evidence type="ECO:0000259" key="1">
    <source>
        <dbReference type="PROSITE" id="PS50011"/>
    </source>
</evidence>
<dbReference type="InterPro" id="IPR000719">
    <property type="entry name" value="Prot_kinase_dom"/>
</dbReference>
<dbReference type="EMBL" id="CAJJDP010000102">
    <property type="protein sequence ID" value="CAD8192654.1"/>
    <property type="molecule type" value="Genomic_DNA"/>
</dbReference>
<evidence type="ECO:0000313" key="2">
    <source>
        <dbReference type="EMBL" id="CAD8192654.1"/>
    </source>
</evidence>
<sequence>MSGYFFVRNLGEEQQGYVLKNIHLKRFHQIIFRAPLESYKVVKVFQLKPKIRNDQLQLEAILFYCLSNISFGLIAQNNVIPLDLNSENLYLMKKDNRKLHGLIQSCGSSGFKAPETIKEYRCNHILDYWNLAVLLYEFSNLKHLFKGKTPYQVYQAILNSKVEFLQ</sequence>
<evidence type="ECO:0000313" key="3">
    <source>
        <dbReference type="Proteomes" id="UP000683925"/>
    </source>
</evidence>